<keyword evidence="9 10" id="KW-0238">DNA-binding</keyword>
<evidence type="ECO:0000256" key="5">
    <source>
        <dbReference type="ARBA" id="ARBA00022747"/>
    </source>
</evidence>
<keyword evidence="8 10" id="KW-0067">ATP-binding</keyword>
<dbReference type="InterPro" id="IPR055180">
    <property type="entry name" value="HsdR_RecA-like_helicase_dom_2"/>
</dbReference>
<dbReference type="PANTHER" id="PTHR30195:SF15">
    <property type="entry name" value="TYPE I RESTRICTION ENZYME HINDI ENDONUCLEASE SUBUNIT"/>
    <property type="match status" value="1"/>
</dbReference>
<gene>
    <name evidence="12" type="ORF">EGI11_12230</name>
</gene>
<dbReference type="Proteomes" id="UP000270224">
    <property type="component" value="Unassembled WGS sequence"/>
</dbReference>
<keyword evidence="4 10" id="KW-0547">Nucleotide-binding</keyword>
<dbReference type="Gene3D" id="3.40.50.300">
    <property type="entry name" value="P-loop containing nucleotide triphosphate hydrolases"/>
    <property type="match status" value="2"/>
</dbReference>
<dbReference type="GO" id="GO:0009307">
    <property type="term" value="P:DNA restriction-modification system"/>
    <property type="evidence" value="ECO:0007669"/>
    <property type="project" value="UniProtKB-KW"/>
</dbReference>
<dbReference type="CDD" id="cd18800">
    <property type="entry name" value="SF2_C_EcoR124I-like"/>
    <property type="match status" value="1"/>
</dbReference>
<dbReference type="EC" id="3.1.21.3" evidence="10"/>
<comment type="catalytic activity">
    <reaction evidence="1 10">
        <text>Endonucleolytic cleavage of DNA to give random double-stranded fragments with terminal 5'-phosphates, ATP is simultaneously hydrolyzed.</text>
        <dbReference type="EC" id="3.1.21.3"/>
    </reaction>
</comment>
<protein>
    <recommendedName>
        <fullName evidence="10">Type I restriction enzyme endonuclease subunit</fullName>
        <shortName evidence="10">R protein</shortName>
        <ecNumber evidence="10">3.1.21.3</ecNumber>
    </recommendedName>
</protein>
<dbReference type="Pfam" id="PF22679">
    <property type="entry name" value="T1R_D3-like"/>
    <property type="match status" value="1"/>
</dbReference>
<dbReference type="RefSeq" id="WP_123266680.1">
    <property type="nucleotide sequence ID" value="NZ_RJUG01000004.1"/>
</dbReference>
<feature type="domain" description="Helicase ATP-binding" evidence="11">
    <location>
        <begin position="333"/>
        <end position="495"/>
    </location>
</feature>
<keyword evidence="7 10" id="KW-0378">Hydrolase</keyword>
<dbReference type="CDD" id="cd18030">
    <property type="entry name" value="DEXHc_RE_I_HsdR"/>
    <property type="match status" value="1"/>
</dbReference>
<evidence type="ECO:0000256" key="3">
    <source>
        <dbReference type="ARBA" id="ARBA00022722"/>
    </source>
</evidence>
<dbReference type="InterPro" id="IPR004473">
    <property type="entry name" value="Restrct_endonuc_typeI_HsdR"/>
</dbReference>
<dbReference type="EMBL" id="RJUG01000004">
    <property type="protein sequence ID" value="ROI08386.1"/>
    <property type="molecule type" value="Genomic_DNA"/>
</dbReference>
<evidence type="ECO:0000256" key="2">
    <source>
        <dbReference type="ARBA" id="ARBA00008598"/>
    </source>
</evidence>
<keyword evidence="6 12" id="KW-0255">Endonuclease</keyword>
<dbReference type="OrthoDB" id="9758243at2"/>
<dbReference type="GO" id="GO:0005524">
    <property type="term" value="F:ATP binding"/>
    <property type="evidence" value="ECO:0007669"/>
    <property type="project" value="UniProtKB-KW"/>
</dbReference>
<proteinExistence type="inferred from homology"/>
<dbReference type="InterPro" id="IPR051268">
    <property type="entry name" value="Type-I_R_enzyme_R_subunit"/>
</dbReference>
<comment type="subunit">
    <text evidence="10">The type I restriction/modification system is composed of three polypeptides R, M and S.</text>
</comment>
<organism evidence="12 13">
    <name type="scientific">Kaistella daneshvariae</name>
    <dbReference type="NCBI Taxonomy" id="2487074"/>
    <lineage>
        <taxon>Bacteria</taxon>
        <taxon>Pseudomonadati</taxon>
        <taxon>Bacteroidota</taxon>
        <taxon>Flavobacteriia</taxon>
        <taxon>Flavobacteriales</taxon>
        <taxon>Weeksellaceae</taxon>
        <taxon>Chryseobacterium group</taxon>
        <taxon>Kaistella</taxon>
    </lineage>
</organism>
<evidence type="ECO:0000256" key="10">
    <source>
        <dbReference type="RuleBase" id="RU364115"/>
    </source>
</evidence>
<dbReference type="Pfam" id="PF04313">
    <property type="entry name" value="HSDR_N"/>
    <property type="match status" value="1"/>
</dbReference>
<evidence type="ECO:0000256" key="7">
    <source>
        <dbReference type="ARBA" id="ARBA00022801"/>
    </source>
</evidence>
<dbReference type="InterPro" id="IPR040980">
    <property type="entry name" value="SWI2_SNF2"/>
</dbReference>
<evidence type="ECO:0000256" key="4">
    <source>
        <dbReference type="ARBA" id="ARBA00022741"/>
    </source>
</evidence>
<evidence type="ECO:0000256" key="6">
    <source>
        <dbReference type="ARBA" id="ARBA00022759"/>
    </source>
</evidence>
<evidence type="ECO:0000256" key="8">
    <source>
        <dbReference type="ARBA" id="ARBA00022840"/>
    </source>
</evidence>
<keyword evidence="5 10" id="KW-0680">Restriction system</keyword>
<dbReference type="CDD" id="cd22332">
    <property type="entry name" value="HsdR_N"/>
    <property type="match status" value="1"/>
</dbReference>
<reference evidence="13" key="1">
    <citation type="submission" date="2018-11" db="EMBL/GenBank/DDBJ databases">
        <title>Proposal to divide the Flavobacteriaceae and reorganize its genera based on Amino Acid Identity values calculated from whole genome sequences.</title>
        <authorList>
            <person name="Nicholson A.C."/>
            <person name="Gulvik C.A."/>
            <person name="Whitney A.M."/>
            <person name="Humrighouse B.W."/>
            <person name="Bell M."/>
            <person name="Holmes B."/>
            <person name="Steigerwalt A."/>
            <person name="Villarma A."/>
            <person name="Sheth M."/>
            <person name="Batra D."/>
            <person name="Pryor J."/>
            <person name="Bernardet J.-F."/>
            <person name="Hugo C."/>
            <person name="Kampfer P."/>
            <person name="Newman J."/>
            <person name="Mcquiston J.R."/>
        </authorList>
    </citation>
    <scope>NUCLEOTIDE SEQUENCE [LARGE SCALE GENOMIC DNA]</scope>
    <source>
        <strain evidence="13">H3056</strain>
    </source>
</reference>
<sequence>MSTPSFLEDHISQIPALQLLMKMGYTYLTPEEALQLRGERQSTVLLEPVLREQLKKINSIEYKEKSFEFSDSNIALAVTELRDLPVQDGYISANEAFYDLITLGKSFEQTVLGDKKSFSFKYIDWKNPLNNCFHVTEEYAVARTDRNDTYRPDIVVFINGIPMIVIECKTNAIKNPLEEAVSQHMRNQQEDGIRGLYLYCNILLSLAVNEASYATTATSKKFWSVWKEVFRTKEEGQHYADTLKMLKNSPLPDNERSQIFKQRYYSVLQHFTELEKEEILVTEQDKLLFSIAQKERLLDLIYNYILYDDGVKKIARYQQYFAIRETLKKIAVKDPRGRRTGGVIWHTQGSGKSLTMVMLAQLIAADKSIKNPKIVLVTDRIDLDDQITKTFKKCEVPVVNAITGKHLVELLKDPSDEVITTIINKFEAAVNQEKAGFTSPDIFVLVDEGHRSQYGTFNVKMRKAFPNACFVAFTGTPLMKKEKSTAGKFGGLIDVYSITDAVADKAVVSLLYEGRHNLIEVNANPLDTFFDKVSEPLTKYGKAKLKRKYSTTNQLNQADQVIYARAWDITEHFVTNFQGTGFKGMLVTPSKTTAIRYREYLREIGKVSAEVVVSPPDTRENNDDAFEENEDLVKKFYKSMMDKYGTSKKYEEALINSFKKQDKPEIMIVVDKLLTGFDAPVAQVLYLTRSLKEHTLLQAIARVNRNADGKDYGYIIDYYGNLENLDSALNTYSGLSEFDEEELVGTLININKEIEKLPQTHSEVWDIFKEVKNKYDAEAYSELLNDESIRHRFYEKLSFFIRLFKLAMSSVDFNDIKNEKLIDRYKKDAKFFLKLRVDVQRRYFDELDYSEYEAQVQKLIDKHITTEGEVLKITQLVNIFDKEQRENEVEKIQGKAAKADHIASRTIKAINVKMNEDSFYYTKLSALIKETIEEYRQRRIDEAEYLAKVQDLEKVFFSGKQANIPRALEGRPNAVAYFNILDNVAKEIFEKLPDHKDLEAQLALELEDQIREVIYEDDALIVDWQTNVEIENALRIKLDDYLFDAQQKYEITMPFDTIDEIIEEVLKIAKVRYS</sequence>
<dbReference type="NCBIfam" id="TIGR00348">
    <property type="entry name" value="hsdR"/>
    <property type="match status" value="1"/>
</dbReference>
<dbReference type="SMART" id="SM00487">
    <property type="entry name" value="DEXDc"/>
    <property type="match status" value="1"/>
</dbReference>
<accession>A0A3N0WTH5</accession>
<dbReference type="InterPro" id="IPR027417">
    <property type="entry name" value="P-loop_NTPase"/>
</dbReference>
<comment type="function">
    <text evidence="10">Subunit R is required for both nuclease and ATPase activities, but not for modification.</text>
</comment>
<dbReference type="InterPro" id="IPR007409">
    <property type="entry name" value="Restrct_endonuc_type1_HsdR_N"/>
</dbReference>
<dbReference type="SUPFAM" id="SSF52540">
    <property type="entry name" value="P-loop containing nucleoside triphosphate hydrolases"/>
    <property type="match status" value="2"/>
</dbReference>
<evidence type="ECO:0000313" key="12">
    <source>
        <dbReference type="EMBL" id="ROI08386.1"/>
    </source>
</evidence>
<dbReference type="PANTHER" id="PTHR30195">
    <property type="entry name" value="TYPE I SITE-SPECIFIC DEOXYRIBONUCLEASE PROTEIN SUBUNIT M AND R"/>
    <property type="match status" value="1"/>
</dbReference>
<dbReference type="GO" id="GO:0009035">
    <property type="term" value="F:type I site-specific deoxyribonuclease activity"/>
    <property type="evidence" value="ECO:0007669"/>
    <property type="project" value="UniProtKB-EC"/>
</dbReference>
<evidence type="ECO:0000313" key="13">
    <source>
        <dbReference type="Proteomes" id="UP000270224"/>
    </source>
</evidence>
<keyword evidence="3" id="KW-0540">Nuclease</keyword>
<comment type="similarity">
    <text evidence="2 10">Belongs to the HsdR family.</text>
</comment>
<name>A0A3N0WTH5_9FLAO</name>
<comment type="caution">
    <text evidence="12">The sequence shown here is derived from an EMBL/GenBank/DDBJ whole genome shotgun (WGS) entry which is preliminary data.</text>
</comment>
<evidence type="ECO:0000259" key="11">
    <source>
        <dbReference type="PROSITE" id="PS51192"/>
    </source>
</evidence>
<evidence type="ECO:0000256" key="1">
    <source>
        <dbReference type="ARBA" id="ARBA00000851"/>
    </source>
</evidence>
<dbReference type="PROSITE" id="PS51192">
    <property type="entry name" value="HELICASE_ATP_BIND_1"/>
    <property type="match status" value="1"/>
</dbReference>
<dbReference type="Gene3D" id="3.90.1570.50">
    <property type="match status" value="1"/>
</dbReference>
<evidence type="ECO:0000256" key="9">
    <source>
        <dbReference type="ARBA" id="ARBA00023125"/>
    </source>
</evidence>
<reference evidence="13" key="2">
    <citation type="submission" date="2018-11" db="EMBL/GenBank/DDBJ databases">
        <title>Proposal to divide the Flavobacteriaceae and reorganize its genera based on Amino Acid Identity values calculated from whole genome sequences.</title>
        <authorList>
            <person name="Nicholson A.C."/>
            <person name="Gulvik C.A."/>
            <person name="Whitney A.M."/>
            <person name="Humrighouse B.W."/>
            <person name="Bell M."/>
            <person name="Holmens B."/>
            <person name="Steigerwalt A."/>
            <person name="Villarma A."/>
            <person name="Sheth M."/>
            <person name="Batra D."/>
            <person name="Pryor J."/>
            <person name="Bernardet J.-F."/>
            <person name="Hugo C."/>
            <person name="Kampfer P."/>
            <person name="Newman J."/>
            <person name="Mcquiston J.R."/>
        </authorList>
    </citation>
    <scope>NUCLEOTIDE SEQUENCE [LARGE SCALE GENOMIC DNA]</scope>
    <source>
        <strain evidence="13">H3056</strain>
    </source>
</reference>
<dbReference type="AlphaFoldDB" id="A0A3N0WTH5"/>
<dbReference type="GO" id="GO:0003677">
    <property type="term" value="F:DNA binding"/>
    <property type="evidence" value="ECO:0007669"/>
    <property type="project" value="UniProtKB-KW"/>
</dbReference>
<dbReference type="InterPro" id="IPR014001">
    <property type="entry name" value="Helicase_ATP-bd"/>
</dbReference>
<dbReference type="Pfam" id="PF18766">
    <property type="entry name" value="SWI2_SNF2"/>
    <property type="match status" value="1"/>
</dbReference>